<keyword evidence="3" id="KW-1185">Reference proteome</keyword>
<dbReference type="RefSeq" id="WP_212189780.1">
    <property type="nucleotide sequence ID" value="NZ_JAGTAR010000011.1"/>
</dbReference>
<organism evidence="2 3">
    <name type="scientific">Carboxylicivirga sediminis</name>
    <dbReference type="NCBI Taxonomy" id="2006564"/>
    <lineage>
        <taxon>Bacteria</taxon>
        <taxon>Pseudomonadati</taxon>
        <taxon>Bacteroidota</taxon>
        <taxon>Bacteroidia</taxon>
        <taxon>Marinilabiliales</taxon>
        <taxon>Marinilabiliaceae</taxon>
        <taxon>Carboxylicivirga</taxon>
    </lineage>
</organism>
<comment type="caution">
    <text evidence="2">The sequence shown here is derived from an EMBL/GenBank/DDBJ whole genome shotgun (WGS) entry which is preliminary data.</text>
</comment>
<dbReference type="EMBL" id="JAGTAR010000011">
    <property type="protein sequence ID" value="MBR8535660.1"/>
    <property type="molecule type" value="Genomic_DNA"/>
</dbReference>
<protein>
    <submittedName>
        <fullName evidence="2">DUF3109 family protein</fullName>
    </submittedName>
</protein>
<dbReference type="Pfam" id="PF11307">
    <property type="entry name" value="DUF3109"/>
    <property type="match status" value="1"/>
</dbReference>
<evidence type="ECO:0000313" key="2">
    <source>
        <dbReference type="EMBL" id="MBR8535660.1"/>
    </source>
</evidence>
<proteinExistence type="inferred from homology"/>
<dbReference type="AlphaFoldDB" id="A0A941F4Q0"/>
<dbReference type="InterPro" id="IPR021458">
    <property type="entry name" value="Rv0495c"/>
</dbReference>
<gene>
    <name evidence="2" type="ORF">KDU71_08825</name>
</gene>
<reference evidence="2" key="1">
    <citation type="journal article" date="2018" name="Int. J. Syst. Evol. Microbiol.">
        <title>Carboxylicivirga sediminis sp. nov., isolated from coastal sediment.</title>
        <authorList>
            <person name="Wang F.Q."/>
            <person name="Ren L.H."/>
            <person name="Zou R.J."/>
            <person name="Sun Y.Z."/>
            <person name="Liu X.J."/>
            <person name="Jiang F."/>
            <person name="Liu L.J."/>
        </authorList>
    </citation>
    <scope>NUCLEOTIDE SEQUENCE</scope>
    <source>
        <strain evidence="2">JR1</strain>
    </source>
</reference>
<evidence type="ECO:0000313" key="3">
    <source>
        <dbReference type="Proteomes" id="UP000679220"/>
    </source>
</evidence>
<name>A0A941F4Q0_9BACT</name>
<sequence length="195" mass="22363">MIQIDDKIISTDIFEKRFVCNLDKCKGECCVEGESGAPLEDDETTILEDIYPVIKPYLTETAIAEIEKQGKWIVDSDGDKVTPIINGKECVYTYFDEKGICKCAIDKAYQEGLIDFKKPVSCHLYPIRVTKYPDFEGLNYHTWPICHPARELGSQLGVPVYKFLKEPIIRKYGEAFYNEMEDVEETLRKQGLLSK</sequence>
<accession>A0A941F4Q0</accession>
<reference evidence="2" key="2">
    <citation type="submission" date="2021-04" db="EMBL/GenBank/DDBJ databases">
        <authorList>
            <person name="Zhang T."/>
            <person name="Zhang Y."/>
            <person name="Lu D."/>
            <person name="Zuo D."/>
            <person name="Du Z."/>
        </authorList>
    </citation>
    <scope>NUCLEOTIDE SEQUENCE</scope>
    <source>
        <strain evidence="2">JR1</strain>
    </source>
</reference>
<evidence type="ECO:0000256" key="1">
    <source>
        <dbReference type="ARBA" id="ARBA00093770"/>
    </source>
</evidence>
<comment type="similarity">
    <text evidence="1">Belongs to the Rv0495c family.</text>
</comment>
<dbReference type="Proteomes" id="UP000679220">
    <property type="component" value="Unassembled WGS sequence"/>
</dbReference>